<feature type="transmembrane region" description="Helical" evidence="1">
    <location>
        <begin position="168"/>
        <end position="187"/>
    </location>
</feature>
<evidence type="ECO:0000313" key="2">
    <source>
        <dbReference type="EMBL" id="ELZ81792.1"/>
    </source>
</evidence>
<sequence>MGDYSEHLRAAILAGVVLAGIAGYVLYSREYSVQMVSVGSAVMFGLVVVLGIAPDIDVSSSIPRRYLGYVLVGSLPAGALYMVYTDPSIAVSVGEQVLALVGLGDVPPVVIGCGVLVVGAVGLAKSAGYGLDELSTHRGLLHSVYFWAVLGIVAAGAGHLYLDLPRVIAAVIVVASVAGPAVHIKVVDRM</sequence>
<feature type="transmembrane region" description="Helical" evidence="1">
    <location>
        <begin position="66"/>
        <end position="84"/>
    </location>
</feature>
<feature type="transmembrane region" description="Helical" evidence="1">
    <location>
        <begin position="7"/>
        <end position="27"/>
    </location>
</feature>
<dbReference type="OrthoDB" id="346491at2157"/>
<keyword evidence="3" id="KW-1185">Reference proteome</keyword>
<comment type="caution">
    <text evidence="2">The sequence shown here is derived from an EMBL/GenBank/DDBJ whole genome shotgun (WGS) entry which is preliminary data.</text>
</comment>
<dbReference type="RefSeq" id="WP_008326463.1">
    <property type="nucleotide sequence ID" value="NZ_AOLK01000023.1"/>
</dbReference>
<gene>
    <name evidence="2" type="ORF">C453_17289</name>
</gene>
<feature type="transmembrane region" description="Helical" evidence="1">
    <location>
        <begin position="144"/>
        <end position="162"/>
    </location>
</feature>
<evidence type="ECO:0000256" key="1">
    <source>
        <dbReference type="SAM" id="Phobius"/>
    </source>
</evidence>
<feature type="transmembrane region" description="Helical" evidence="1">
    <location>
        <begin position="33"/>
        <end position="54"/>
    </location>
</feature>
<dbReference type="EMBL" id="AOLK01000023">
    <property type="protein sequence ID" value="ELZ81792.1"/>
    <property type="molecule type" value="Genomic_DNA"/>
</dbReference>
<evidence type="ECO:0000313" key="3">
    <source>
        <dbReference type="Proteomes" id="UP000011612"/>
    </source>
</evidence>
<protein>
    <submittedName>
        <fullName evidence="2">Uncharacterized protein</fullName>
    </submittedName>
</protein>
<accession>M0HDH7</accession>
<name>M0HDH7_HALEO</name>
<feature type="transmembrane region" description="Helical" evidence="1">
    <location>
        <begin position="96"/>
        <end position="123"/>
    </location>
</feature>
<organism evidence="2 3">
    <name type="scientific">Haloferax elongans ATCC BAA-1513</name>
    <dbReference type="NCBI Taxonomy" id="1230453"/>
    <lineage>
        <taxon>Archaea</taxon>
        <taxon>Methanobacteriati</taxon>
        <taxon>Methanobacteriota</taxon>
        <taxon>Stenosarchaea group</taxon>
        <taxon>Halobacteria</taxon>
        <taxon>Halobacteriales</taxon>
        <taxon>Haloferacaceae</taxon>
        <taxon>Haloferax</taxon>
    </lineage>
</organism>
<keyword evidence="1" id="KW-1133">Transmembrane helix</keyword>
<reference evidence="2 3" key="1">
    <citation type="journal article" date="2014" name="PLoS Genet.">
        <title>Phylogenetically driven sequencing of extremely halophilic archaea reveals strategies for static and dynamic osmo-response.</title>
        <authorList>
            <person name="Becker E.A."/>
            <person name="Seitzer P.M."/>
            <person name="Tritt A."/>
            <person name="Larsen D."/>
            <person name="Krusor M."/>
            <person name="Yao A.I."/>
            <person name="Wu D."/>
            <person name="Madern D."/>
            <person name="Eisen J.A."/>
            <person name="Darling A.E."/>
            <person name="Facciotti M.T."/>
        </authorList>
    </citation>
    <scope>NUCLEOTIDE SEQUENCE [LARGE SCALE GENOMIC DNA]</scope>
    <source>
        <strain evidence="2 3">ATCC BAA-1513</strain>
    </source>
</reference>
<dbReference type="AlphaFoldDB" id="M0HDH7"/>
<dbReference type="Proteomes" id="UP000011612">
    <property type="component" value="Unassembled WGS sequence"/>
</dbReference>
<keyword evidence="1" id="KW-0812">Transmembrane</keyword>
<proteinExistence type="predicted"/>
<keyword evidence="1" id="KW-0472">Membrane</keyword>